<dbReference type="RefSeq" id="WP_133473751.1">
    <property type="nucleotide sequence ID" value="NZ_SNWP01000010.1"/>
</dbReference>
<dbReference type="Proteomes" id="UP000295741">
    <property type="component" value="Unassembled WGS sequence"/>
</dbReference>
<proteinExistence type="predicted"/>
<comment type="caution">
    <text evidence="2">The sequence shown here is derived from an EMBL/GenBank/DDBJ whole genome shotgun (WGS) entry which is preliminary data.</text>
</comment>
<keyword evidence="1" id="KW-0732">Signal</keyword>
<dbReference type="InterPro" id="IPR036249">
    <property type="entry name" value="Thioredoxin-like_sf"/>
</dbReference>
<dbReference type="OrthoDB" id="6398367at2"/>
<dbReference type="EMBL" id="SNWP01000010">
    <property type="protein sequence ID" value="TDO29147.1"/>
    <property type="molecule type" value="Genomic_DNA"/>
</dbReference>
<evidence type="ECO:0000313" key="2">
    <source>
        <dbReference type="EMBL" id="TDO29147.1"/>
    </source>
</evidence>
<accession>A0A4R6J2K3</accession>
<protein>
    <submittedName>
        <fullName evidence="2">Thiol-disulfide isomerase/thioredoxin</fullName>
    </submittedName>
</protein>
<dbReference type="SUPFAM" id="SSF52833">
    <property type="entry name" value="Thioredoxin-like"/>
    <property type="match status" value="1"/>
</dbReference>
<gene>
    <name evidence="2" type="ORF">BC659_1230</name>
</gene>
<name>A0A4R6J2K3_9BACT</name>
<sequence length="189" mass="21473">MKSLIWVAAIVCMATTFAPAYAQVPATYTNTEIKNANGEPMLLGHCELALLRKPPFGQWFTTGFSAYQPDSSFTVQLRPLLKDKQIEIFLGTWCGDSKREVPRMLKMLESSGYDIQQVKLIFVSNAGDAYKQSPQHEEAGKNIKRVPTLIIYHNQSEMGRIIEYPVESLEKDLLRILRHEKYTPNYSGL</sequence>
<dbReference type="AlphaFoldDB" id="A0A4R6J2K3"/>
<feature type="signal peptide" evidence="1">
    <location>
        <begin position="1"/>
        <end position="22"/>
    </location>
</feature>
<keyword evidence="2" id="KW-0413">Isomerase</keyword>
<dbReference type="Gene3D" id="3.40.30.10">
    <property type="entry name" value="Glutaredoxin"/>
    <property type="match status" value="1"/>
</dbReference>
<feature type="chain" id="PRO_5020514088" evidence="1">
    <location>
        <begin position="23"/>
        <end position="189"/>
    </location>
</feature>
<evidence type="ECO:0000313" key="3">
    <source>
        <dbReference type="Proteomes" id="UP000295741"/>
    </source>
</evidence>
<reference evidence="2 3" key="1">
    <citation type="submission" date="2019-03" db="EMBL/GenBank/DDBJ databases">
        <title>Genomic Encyclopedia of Archaeal and Bacterial Type Strains, Phase II (KMG-II): from individual species to whole genera.</title>
        <authorList>
            <person name="Goeker M."/>
        </authorList>
    </citation>
    <scope>NUCLEOTIDE SEQUENCE [LARGE SCALE GENOMIC DNA]</scope>
    <source>
        <strain evidence="2 3">DSM 28323</strain>
    </source>
</reference>
<evidence type="ECO:0000256" key="1">
    <source>
        <dbReference type="SAM" id="SignalP"/>
    </source>
</evidence>
<keyword evidence="3" id="KW-1185">Reference proteome</keyword>
<organism evidence="2 3">
    <name type="scientific">Sediminibacterium goheungense</name>
    <dbReference type="NCBI Taxonomy" id="1086393"/>
    <lineage>
        <taxon>Bacteria</taxon>
        <taxon>Pseudomonadati</taxon>
        <taxon>Bacteroidota</taxon>
        <taxon>Chitinophagia</taxon>
        <taxon>Chitinophagales</taxon>
        <taxon>Chitinophagaceae</taxon>
        <taxon>Sediminibacterium</taxon>
    </lineage>
</organism>
<dbReference type="GO" id="GO:0016853">
    <property type="term" value="F:isomerase activity"/>
    <property type="evidence" value="ECO:0007669"/>
    <property type="project" value="UniProtKB-KW"/>
</dbReference>